<dbReference type="InterPro" id="IPR040442">
    <property type="entry name" value="Pyrv_kinase-like_dom_sf"/>
</dbReference>
<dbReference type="Proteomes" id="UP000540556">
    <property type="component" value="Unassembled WGS sequence"/>
</dbReference>
<sequence>MRPNLFRQKLDRGETGYVGWLMIPSSISAEMMSLQGWDALTIDMQHGLIDYSDALTMLQAISSTDVTPLIRVPSLDAGMIGKALDAGAYGVICPMINTRAQCEALVAACRYAPLGHRSMGPVRATMYAGADYAANADRTVMAIAMIETQEAFDNLDEILSTPGLDAIFVGPSDLSLSMGGPPGFDPTTPHIREALVTIATAAKRHGVIAGLHTGAVAYTRSMEEAGYDYFAFLSELRFMALNSATMLSALRANAAPTQHASTNSY</sequence>
<dbReference type="PANTHER" id="PTHR30502:SF0">
    <property type="entry name" value="PHOSPHOENOLPYRUVATE CARBOXYLASE FAMILY PROTEIN"/>
    <property type="match status" value="1"/>
</dbReference>
<feature type="domain" description="HpcH/HpaI aldolase/citrate lyase" evidence="4">
    <location>
        <begin position="20"/>
        <end position="210"/>
    </location>
</feature>
<dbReference type="InterPro" id="IPR015813">
    <property type="entry name" value="Pyrv/PenolPyrv_kinase-like_dom"/>
</dbReference>
<comment type="similarity">
    <text evidence="1">Belongs to the HpcH/HpaI aldolase family.</text>
</comment>
<keyword evidence="6" id="KW-1185">Reference proteome</keyword>
<evidence type="ECO:0000313" key="6">
    <source>
        <dbReference type="Proteomes" id="UP000540556"/>
    </source>
</evidence>
<protein>
    <submittedName>
        <fullName evidence="5">2,4-dihydroxyhept-2-ene-1,7-dioic acid aldolase</fullName>
    </submittedName>
</protein>
<dbReference type="GO" id="GO:0046872">
    <property type="term" value="F:metal ion binding"/>
    <property type="evidence" value="ECO:0007669"/>
    <property type="project" value="UniProtKB-KW"/>
</dbReference>
<keyword evidence="2" id="KW-0479">Metal-binding</keyword>
<evidence type="ECO:0000256" key="1">
    <source>
        <dbReference type="ARBA" id="ARBA00005568"/>
    </source>
</evidence>
<dbReference type="AlphaFoldDB" id="A0A7W4KG85"/>
<dbReference type="Pfam" id="PF03328">
    <property type="entry name" value="HpcH_HpaI"/>
    <property type="match status" value="1"/>
</dbReference>
<dbReference type="Gene3D" id="3.20.20.60">
    <property type="entry name" value="Phosphoenolpyruvate-binding domains"/>
    <property type="match status" value="1"/>
</dbReference>
<organism evidence="5 6">
    <name type="scientific">Gluconacetobacter takamatsuzukensis</name>
    <dbReference type="NCBI Taxonomy" id="1286190"/>
    <lineage>
        <taxon>Bacteria</taxon>
        <taxon>Pseudomonadati</taxon>
        <taxon>Pseudomonadota</taxon>
        <taxon>Alphaproteobacteria</taxon>
        <taxon>Acetobacterales</taxon>
        <taxon>Acetobacteraceae</taxon>
        <taxon>Gluconacetobacter</taxon>
    </lineage>
</organism>
<evidence type="ECO:0000256" key="2">
    <source>
        <dbReference type="ARBA" id="ARBA00022723"/>
    </source>
</evidence>
<dbReference type="GO" id="GO:0005737">
    <property type="term" value="C:cytoplasm"/>
    <property type="evidence" value="ECO:0007669"/>
    <property type="project" value="TreeGrafter"/>
</dbReference>
<reference evidence="5 6" key="1">
    <citation type="submission" date="2020-04" db="EMBL/GenBank/DDBJ databases">
        <title>Description of novel Gluconacetobacter.</title>
        <authorList>
            <person name="Sombolestani A."/>
        </authorList>
    </citation>
    <scope>NUCLEOTIDE SEQUENCE [LARGE SCALE GENOMIC DNA]</scope>
    <source>
        <strain evidence="5 6">LMG 27800</strain>
    </source>
</reference>
<dbReference type="PANTHER" id="PTHR30502">
    <property type="entry name" value="2-KETO-3-DEOXY-L-RHAMNONATE ALDOLASE"/>
    <property type="match status" value="1"/>
</dbReference>
<comment type="caution">
    <text evidence="5">The sequence shown here is derived from an EMBL/GenBank/DDBJ whole genome shotgun (WGS) entry which is preliminary data.</text>
</comment>
<dbReference type="SUPFAM" id="SSF51621">
    <property type="entry name" value="Phosphoenolpyruvate/pyruvate domain"/>
    <property type="match status" value="1"/>
</dbReference>
<accession>A0A7W4KG85</accession>
<evidence type="ECO:0000313" key="5">
    <source>
        <dbReference type="EMBL" id="MBB2206389.1"/>
    </source>
</evidence>
<dbReference type="RefSeq" id="WP_182950928.1">
    <property type="nucleotide sequence ID" value="NZ_JABEQK010000015.1"/>
</dbReference>
<gene>
    <name evidence="5" type="ORF">HLH27_15400</name>
</gene>
<evidence type="ECO:0000256" key="3">
    <source>
        <dbReference type="ARBA" id="ARBA00023239"/>
    </source>
</evidence>
<dbReference type="InterPro" id="IPR050251">
    <property type="entry name" value="HpcH-HpaI_aldolase"/>
</dbReference>
<evidence type="ECO:0000259" key="4">
    <source>
        <dbReference type="Pfam" id="PF03328"/>
    </source>
</evidence>
<dbReference type="EMBL" id="JABEQK010000015">
    <property type="protein sequence ID" value="MBB2206389.1"/>
    <property type="molecule type" value="Genomic_DNA"/>
</dbReference>
<dbReference type="InterPro" id="IPR005000">
    <property type="entry name" value="Aldolase/citrate-lyase_domain"/>
</dbReference>
<proteinExistence type="inferred from homology"/>
<dbReference type="GO" id="GO:0016832">
    <property type="term" value="F:aldehyde-lyase activity"/>
    <property type="evidence" value="ECO:0007669"/>
    <property type="project" value="TreeGrafter"/>
</dbReference>
<keyword evidence="3" id="KW-0456">Lyase</keyword>
<name>A0A7W4KG85_9PROT</name>